<name>A0A2I0IT07_PUNGR</name>
<accession>A0A2I0IT07</accession>
<comment type="caution">
    <text evidence="1">The sequence shown here is derived from an EMBL/GenBank/DDBJ whole genome shotgun (WGS) entry which is preliminary data.</text>
</comment>
<evidence type="ECO:0000313" key="1">
    <source>
        <dbReference type="EMBL" id="PKI46843.1"/>
    </source>
</evidence>
<dbReference type="Proteomes" id="UP000233551">
    <property type="component" value="Unassembled WGS sequence"/>
</dbReference>
<dbReference type="GO" id="GO:0009507">
    <property type="term" value="C:chloroplast"/>
    <property type="evidence" value="ECO:0007669"/>
    <property type="project" value="TreeGrafter"/>
</dbReference>
<proteinExistence type="predicted"/>
<dbReference type="PANTHER" id="PTHR36729">
    <property type="entry name" value="EXPRESSED PROTEIN"/>
    <property type="match status" value="1"/>
</dbReference>
<reference evidence="1 2" key="1">
    <citation type="submission" date="2017-11" db="EMBL/GenBank/DDBJ databases">
        <title>De-novo sequencing of pomegranate (Punica granatum L.) genome.</title>
        <authorList>
            <person name="Akparov Z."/>
            <person name="Amiraslanov A."/>
            <person name="Hajiyeva S."/>
            <person name="Abbasov M."/>
            <person name="Kaur K."/>
            <person name="Hamwieh A."/>
            <person name="Solovyev V."/>
            <person name="Salamov A."/>
            <person name="Braich B."/>
            <person name="Kosarev P."/>
            <person name="Mahmoud A."/>
            <person name="Hajiyev E."/>
            <person name="Babayeva S."/>
            <person name="Izzatullayeva V."/>
            <person name="Mammadov A."/>
            <person name="Mammadov A."/>
            <person name="Sharifova S."/>
            <person name="Ojaghi J."/>
            <person name="Eynullazada K."/>
            <person name="Bayramov B."/>
            <person name="Abdulazimova A."/>
            <person name="Shahmuradov I."/>
        </authorList>
    </citation>
    <scope>NUCLEOTIDE SEQUENCE [LARGE SCALE GENOMIC DNA]</scope>
    <source>
        <strain evidence="2">cv. AG2017</strain>
        <tissue evidence="1">Leaf</tissue>
    </source>
</reference>
<protein>
    <submittedName>
        <fullName evidence="1">Uncharacterized protein</fullName>
    </submittedName>
</protein>
<dbReference type="GeneID" id="116195082"/>
<dbReference type="InterPro" id="IPR056636">
    <property type="entry name" value="DUF7734"/>
</dbReference>
<evidence type="ECO:0000313" key="2">
    <source>
        <dbReference type="Proteomes" id="UP000233551"/>
    </source>
</evidence>
<dbReference type="PANTHER" id="PTHR36729:SF2">
    <property type="entry name" value="EXPRESSED PROTEIN"/>
    <property type="match status" value="1"/>
</dbReference>
<dbReference type="EMBL" id="PGOL01002569">
    <property type="protein sequence ID" value="PKI46843.1"/>
    <property type="molecule type" value="Genomic_DNA"/>
</dbReference>
<gene>
    <name evidence="1" type="ORF">CRG98_032781</name>
</gene>
<dbReference type="AlphaFoldDB" id="A0A2I0IT07"/>
<keyword evidence="2" id="KW-1185">Reference proteome</keyword>
<sequence>MLKHHLHLPGSRTDVLFSFLPKPPSPHYSISYWTSAFVASRTLQPIFTTLYEALKIRAPTRRGALSSGQCSARRRSVRYGTDDYEDGEEEEYRHNEEIAMLELYSQSARGEALIVHASVDGEDVEVLIFKGFSSSLSYGTSPDPTRSILPARAEIKSIDRIKGPFEPSKIEYIEKDLKWEYFKSNFLAN</sequence>
<organism evidence="1 2">
    <name type="scientific">Punica granatum</name>
    <name type="common">Pomegranate</name>
    <dbReference type="NCBI Taxonomy" id="22663"/>
    <lineage>
        <taxon>Eukaryota</taxon>
        <taxon>Viridiplantae</taxon>
        <taxon>Streptophyta</taxon>
        <taxon>Embryophyta</taxon>
        <taxon>Tracheophyta</taxon>
        <taxon>Spermatophyta</taxon>
        <taxon>Magnoliopsida</taxon>
        <taxon>eudicotyledons</taxon>
        <taxon>Gunneridae</taxon>
        <taxon>Pentapetalae</taxon>
        <taxon>rosids</taxon>
        <taxon>malvids</taxon>
        <taxon>Myrtales</taxon>
        <taxon>Lythraceae</taxon>
        <taxon>Punica</taxon>
    </lineage>
</organism>
<dbReference type="STRING" id="22663.A0A2I0IT07"/>
<dbReference type="Pfam" id="PF24869">
    <property type="entry name" value="DUF7734"/>
    <property type="match status" value="1"/>
</dbReference>